<proteinExistence type="predicted"/>
<dbReference type="Pfam" id="PF04749">
    <property type="entry name" value="PLAC8"/>
    <property type="match status" value="1"/>
</dbReference>
<accession>A0A397J468</accession>
<dbReference type="OrthoDB" id="2416592at2759"/>
<protein>
    <submittedName>
        <fullName evidence="2">Uncharacterized protein</fullName>
    </submittedName>
</protein>
<dbReference type="AlphaFoldDB" id="A0A397J468"/>
<dbReference type="STRING" id="1348612.A0A397J468"/>
<evidence type="ECO:0000313" key="3">
    <source>
        <dbReference type="Proteomes" id="UP000266861"/>
    </source>
</evidence>
<dbReference type="InterPro" id="IPR006461">
    <property type="entry name" value="PLAC_motif_containing"/>
</dbReference>
<name>A0A397J468_9GLOM</name>
<keyword evidence="1" id="KW-1133">Transmembrane helix</keyword>
<organism evidence="2 3">
    <name type="scientific">Diversispora epigaea</name>
    <dbReference type="NCBI Taxonomy" id="1348612"/>
    <lineage>
        <taxon>Eukaryota</taxon>
        <taxon>Fungi</taxon>
        <taxon>Fungi incertae sedis</taxon>
        <taxon>Mucoromycota</taxon>
        <taxon>Glomeromycotina</taxon>
        <taxon>Glomeromycetes</taxon>
        <taxon>Diversisporales</taxon>
        <taxon>Diversisporaceae</taxon>
        <taxon>Diversispora</taxon>
    </lineage>
</organism>
<evidence type="ECO:0000313" key="2">
    <source>
        <dbReference type="EMBL" id="RHZ83115.1"/>
    </source>
</evidence>
<keyword evidence="1" id="KW-0472">Membrane</keyword>
<comment type="caution">
    <text evidence="2">The sequence shown here is derived from an EMBL/GenBank/DDBJ whole genome shotgun (WGS) entry which is preliminary data.</text>
</comment>
<dbReference type="Proteomes" id="UP000266861">
    <property type="component" value="Unassembled WGS sequence"/>
</dbReference>
<dbReference type="PANTHER" id="PTHR15907">
    <property type="entry name" value="DUF614 FAMILY PROTEIN-RELATED"/>
    <property type="match status" value="1"/>
</dbReference>
<reference evidence="2 3" key="1">
    <citation type="submission" date="2018-08" db="EMBL/GenBank/DDBJ databases">
        <title>Genome and evolution of the arbuscular mycorrhizal fungus Diversispora epigaea (formerly Glomus versiforme) and its bacterial endosymbionts.</title>
        <authorList>
            <person name="Sun X."/>
            <person name="Fei Z."/>
            <person name="Harrison M."/>
        </authorList>
    </citation>
    <scope>NUCLEOTIDE SEQUENCE [LARGE SCALE GENOMIC DNA]</scope>
    <source>
        <strain evidence="2 3">IT104</strain>
    </source>
</reference>
<keyword evidence="1" id="KW-0812">Transmembrane</keyword>
<gene>
    <name evidence="2" type="ORF">Glove_99g353</name>
</gene>
<dbReference type="EMBL" id="PQFF01000092">
    <property type="protein sequence ID" value="RHZ83115.1"/>
    <property type="molecule type" value="Genomic_DNA"/>
</dbReference>
<evidence type="ECO:0000256" key="1">
    <source>
        <dbReference type="SAM" id="Phobius"/>
    </source>
</evidence>
<sequence length="122" mass="14142">MMSSYEGTPQMKIHSDNEVLTRNDWKYGLFNWCDDCGLCLNTYCCPCVTYAQNKEKLEPGSTFIGNCMLWYFASLSVGPWIGFITRREIRNRKNIEGNTIKDWFIHCCCSQCALVQEARELS</sequence>
<keyword evidence="3" id="KW-1185">Reference proteome</keyword>
<feature type="transmembrane region" description="Helical" evidence="1">
    <location>
        <begin position="63"/>
        <end position="84"/>
    </location>
</feature>
<dbReference type="NCBIfam" id="TIGR01571">
    <property type="entry name" value="A_thal_Cys_rich"/>
    <property type="match status" value="1"/>
</dbReference>